<dbReference type="OrthoDB" id="1376248at2"/>
<organism evidence="1 2">
    <name type="scientific">Arcticibacter tournemirensis</name>
    <dbReference type="NCBI Taxonomy" id="699437"/>
    <lineage>
        <taxon>Bacteria</taxon>
        <taxon>Pseudomonadati</taxon>
        <taxon>Bacteroidota</taxon>
        <taxon>Sphingobacteriia</taxon>
        <taxon>Sphingobacteriales</taxon>
        <taxon>Sphingobacteriaceae</taxon>
        <taxon>Arcticibacter</taxon>
    </lineage>
</organism>
<evidence type="ECO:0000313" key="2">
    <source>
        <dbReference type="Proteomes" id="UP000322918"/>
    </source>
</evidence>
<dbReference type="RefSeq" id="WP_141813779.1">
    <property type="nucleotide sequence ID" value="NZ_VFPL01000001.1"/>
</dbReference>
<dbReference type="EMBL" id="VWNE01000023">
    <property type="protein sequence ID" value="KAA8481543.1"/>
    <property type="molecule type" value="Genomic_DNA"/>
</dbReference>
<gene>
    <name evidence="1" type="ORF">F1649_14560</name>
</gene>
<reference evidence="1 2" key="1">
    <citation type="submission" date="2019-09" db="EMBL/GenBank/DDBJ databases">
        <title>Pararcticibacter amylolyticus gen. nov., sp. nov., isolated from a rottenly hemp rope, and reclassification of Pedobacter tournemirensis as Pararcticibacter tournemirensis comb. nov.</title>
        <authorList>
            <person name="Cai Y."/>
        </authorList>
    </citation>
    <scope>NUCLEOTIDE SEQUENCE [LARGE SCALE GENOMIC DNA]</scope>
    <source>
        <strain evidence="1 2">TF5-37.2-LB10</strain>
    </source>
</reference>
<accession>A0A5M9H3P5</accession>
<comment type="caution">
    <text evidence="1">The sequence shown here is derived from an EMBL/GenBank/DDBJ whole genome shotgun (WGS) entry which is preliminary data.</text>
</comment>
<dbReference type="AlphaFoldDB" id="A0A5M9H3P5"/>
<proteinExistence type="predicted"/>
<protein>
    <submittedName>
        <fullName evidence="1">Uncharacterized protein</fullName>
    </submittedName>
</protein>
<dbReference type="Proteomes" id="UP000322918">
    <property type="component" value="Unassembled WGS sequence"/>
</dbReference>
<name>A0A5M9H3P5_9SPHI</name>
<sequence length="83" mass="9502">MRATDLNGRLIDTYLEMLRNLSQDHKLDLISKLSESLKTQRNGSSTEKALNDLYGAFKSEEQADEIIAALRDSRRFTRGIEEL</sequence>
<evidence type="ECO:0000313" key="1">
    <source>
        <dbReference type="EMBL" id="KAA8481543.1"/>
    </source>
</evidence>
<keyword evidence="2" id="KW-1185">Reference proteome</keyword>